<reference evidence="9" key="1">
    <citation type="journal article" date="2014" name="Int. J. Syst. Evol. Microbiol.">
        <title>Complete genome sequence of Corynebacterium casei LMG S-19264T (=DSM 44701T), isolated from a smear-ripened cheese.</title>
        <authorList>
            <consortium name="US DOE Joint Genome Institute (JGI-PGF)"/>
            <person name="Walter F."/>
            <person name="Albersmeier A."/>
            <person name="Kalinowski J."/>
            <person name="Ruckert C."/>
        </authorList>
    </citation>
    <scope>NUCLEOTIDE SEQUENCE</scope>
    <source>
        <strain evidence="9">CGMCC 1.14984</strain>
    </source>
</reference>
<proteinExistence type="inferred from homology"/>
<dbReference type="EMBL" id="VCJR02000006">
    <property type="protein sequence ID" value="NHK29542.1"/>
    <property type="molecule type" value="Genomic_DNA"/>
</dbReference>
<comment type="similarity">
    <text evidence="1 7">Belongs to the UDPGP type 2 family.</text>
</comment>
<evidence type="ECO:0000256" key="7">
    <source>
        <dbReference type="RuleBase" id="RU361259"/>
    </source>
</evidence>
<dbReference type="PANTHER" id="PTHR43197">
    <property type="entry name" value="UTP--GLUCOSE-1-PHOSPHATE URIDYLYLTRANSFERASE"/>
    <property type="match status" value="1"/>
</dbReference>
<evidence type="ECO:0000256" key="4">
    <source>
        <dbReference type="ARBA" id="ARBA00022679"/>
    </source>
</evidence>
<dbReference type="EMBL" id="BMGZ01000004">
    <property type="protein sequence ID" value="GGI01625.1"/>
    <property type="molecule type" value="Genomic_DNA"/>
</dbReference>
<evidence type="ECO:0000256" key="6">
    <source>
        <dbReference type="ARBA" id="ARBA00048128"/>
    </source>
</evidence>
<keyword evidence="5 7" id="KW-0548">Nucleotidyltransferase</keyword>
<protein>
    <recommendedName>
        <fullName evidence="3 7">UTP--glucose-1-phosphate uridylyltransferase</fullName>
        <ecNumber evidence="2 7">2.7.7.9</ecNumber>
    </recommendedName>
    <alternativeName>
        <fullName evidence="7">UDP-glucose pyrophosphorylase</fullName>
    </alternativeName>
</protein>
<accession>A0A8J3A478</accession>
<evidence type="ECO:0000313" key="12">
    <source>
        <dbReference type="Proteomes" id="UP000818603"/>
    </source>
</evidence>
<evidence type="ECO:0000313" key="11">
    <source>
        <dbReference type="Proteomes" id="UP000621856"/>
    </source>
</evidence>
<comment type="catalytic activity">
    <reaction evidence="6 7">
        <text>alpha-D-glucose 1-phosphate + UTP + H(+) = UDP-alpha-D-glucose + diphosphate</text>
        <dbReference type="Rhea" id="RHEA:19889"/>
        <dbReference type="ChEBI" id="CHEBI:15378"/>
        <dbReference type="ChEBI" id="CHEBI:33019"/>
        <dbReference type="ChEBI" id="CHEBI:46398"/>
        <dbReference type="ChEBI" id="CHEBI:58601"/>
        <dbReference type="ChEBI" id="CHEBI:58885"/>
        <dbReference type="EC" id="2.7.7.9"/>
    </reaction>
</comment>
<dbReference type="GO" id="GO:0003983">
    <property type="term" value="F:UTP:glucose-1-phosphate uridylyltransferase activity"/>
    <property type="evidence" value="ECO:0007669"/>
    <property type="project" value="UniProtKB-EC"/>
</dbReference>
<dbReference type="CDD" id="cd02541">
    <property type="entry name" value="UGPase_prokaryotic"/>
    <property type="match status" value="1"/>
</dbReference>
<dbReference type="PANTHER" id="PTHR43197:SF1">
    <property type="entry name" value="UTP--GLUCOSE-1-PHOSPHATE URIDYLYLTRANSFERASE"/>
    <property type="match status" value="1"/>
</dbReference>
<gene>
    <name evidence="10" type="primary">galU</name>
    <name evidence="10" type="ORF">FF098_016665</name>
    <name evidence="9" type="ORF">GCM10011355_32720</name>
</gene>
<comment type="caution">
    <text evidence="9">The sequence shown here is derived from an EMBL/GenBank/DDBJ whole genome shotgun (WGS) entry which is preliminary data.</text>
</comment>
<dbReference type="AlphaFoldDB" id="A0A8J3A478"/>
<evidence type="ECO:0000256" key="1">
    <source>
        <dbReference type="ARBA" id="ARBA00006890"/>
    </source>
</evidence>
<reference evidence="9" key="3">
    <citation type="submission" date="2020-09" db="EMBL/GenBank/DDBJ databases">
        <authorList>
            <person name="Sun Q."/>
            <person name="Zhou Y."/>
        </authorList>
    </citation>
    <scope>NUCLEOTIDE SEQUENCE</scope>
    <source>
        <strain evidence="9">CGMCC 1.14984</strain>
    </source>
</reference>
<dbReference type="SUPFAM" id="SSF53448">
    <property type="entry name" value="Nucleotide-diphospho-sugar transferases"/>
    <property type="match status" value="1"/>
</dbReference>
<dbReference type="GO" id="GO:0006011">
    <property type="term" value="P:UDP-alpha-D-glucose metabolic process"/>
    <property type="evidence" value="ECO:0007669"/>
    <property type="project" value="InterPro"/>
</dbReference>
<evidence type="ECO:0000259" key="8">
    <source>
        <dbReference type="Pfam" id="PF00483"/>
    </source>
</evidence>
<dbReference type="Gene3D" id="3.90.550.10">
    <property type="entry name" value="Spore Coat Polysaccharide Biosynthesis Protein SpsA, Chain A"/>
    <property type="match status" value="1"/>
</dbReference>
<dbReference type="InterPro" id="IPR005835">
    <property type="entry name" value="NTP_transferase_dom"/>
</dbReference>
<keyword evidence="4 7" id="KW-0808">Transferase</keyword>
<evidence type="ECO:0000313" key="9">
    <source>
        <dbReference type="EMBL" id="GGI01625.1"/>
    </source>
</evidence>
<sequence length="290" mass="31476">MSATVKKVVIPVAGFGSRVLPATKATPKELLPVVDKPLLEYVVDEALEAGIEHIVMITGRGKGAIEDYFDHAYELEDALKAKKKDAILETVVKPILAPGAVSFTRQQVPAGLGHAIWCARDIVGNEPFAISLPDVIIRGKPGALKQMVDEYAKVGGNMIAVEEVPEDQVNKYGIIAPKEGASGDLMEMTGMVEKPPVETAPSNLSITGRYILQPEIFGLLAKTERGAGNEIQLTDAMAELMKQQQFFAYRFKGESHDCGDKLGWLKANMAFAKDREEFAAGLADYAKELF</sequence>
<dbReference type="EC" id="2.7.7.9" evidence="2 7"/>
<evidence type="ECO:0000313" key="10">
    <source>
        <dbReference type="EMBL" id="NHK29542.1"/>
    </source>
</evidence>
<evidence type="ECO:0000256" key="5">
    <source>
        <dbReference type="ARBA" id="ARBA00022695"/>
    </source>
</evidence>
<dbReference type="Proteomes" id="UP000621856">
    <property type="component" value="Unassembled WGS sequence"/>
</dbReference>
<dbReference type="InterPro" id="IPR005771">
    <property type="entry name" value="GalU_uridylyltTrfase_bac/arc"/>
</dbReference>
<dbReference type="NCBIfam" id="TIGR01099">
    <property type="entry name" value="galU"/>
    <property type="match status" value="1"/>
</dbReference>
<organism evidence="9 11">
    <name type="scientific">Aquisalinus luteolus</name>
    <dbReference type="NCBI Taxonomy" id="1566827"/>
    <lineage>
        <taxon>Bacteria</taxon>
        <taxon>Pseudomonadati</taxon>
        <taxon>Pseudomonadota</taxon>
        <taxon>Alphaproteobacteria</taxon>
        <taxon>Parvularculales</taxon>
        <taxon>Parvularculaceae</taxon>
        <taxon>Aquisalinus</taxon>
    </lineage>
</organism>
<keyword evidence="12" id="KW-1185">Reference proteome</keyword>
<name>A0A8J3A478_9PROT</name>
<feature type="domain" description="Nucleotidyl transferase" evidence="8">
    <location>
        <begin position="8"/>
        <end position="271"/>
    </location>
</feature>
<dbReference type="RefSeq" id="WP_155142710.1">
    <property type="nucleotide sequence ID" value="NZ_BMGZ01000004.1"/>
</dbReference>
<reference evidence="10 12" key="2">
    <citation type="submission" date="2020-02" db="EMBL/GenBank/DDBJ databases">
        <title>Genome sequence of Parvularcula flava strain NH6-79.</title>
        <authorList>
            <person name="Abdul Karim M.H."/>
            <person name="Lam M.Q."/>
            <person name="Chen S.J."/>
            <person name="Yahya A."/>
            <person name="Shahir S."/>
            <person name="Shamsir M.S."/>
            <person name="Chong C.S."/>
        </authorList>
    </citation>
    <scope>NUCLEOTIDE SEQUENCE [LARGE SCALE GENOMIC DNA]</scope>
    <source>
        <strain evidence="10 12">NH6-79</strain>
    </source>
</reference>
<dbReference type="InterPro" id="IPR029044">
    <property type="entry name" value="Nucleotide-diphossugar_trans"/>
</dbReference>
<dbReference type="Pfam" id="PF00483">
    <property type="entry name" value="NTP_transferase"/>
    <property type="match status" value="1"/>
</dbReference>
<evidence type="ECO:0000256" key="3">
    <source>
        <dbReference type="ARBA" id="ARBA00019048"/>
    </source>
</evidence>
<dbReference type="Proteomes" id="UP000818603">
    <property type="component" value="Unassembled WGS sequence"/>
</dbReference>
<evidence type="ECO:0000256" key="2">
    <source>
        <dbReference type="ARBA" id="ARBA00012415"/>
    </source>
</evidence>